<dbReference type="EC" id="6.1.1.1" evidence="1 9"/>
<dbReference type="NCBIfam" id="TIGR00234">
    <property type="entry name" value="tyrS"/>
    <property type="match status" value="1"/>
</dbReference>
<evidence type="ECO:0000313" key="11">
    <source>
        <dbReference type="EMBL" id="KAK6340886.1"/>
    </source>
</evidence>
<dbReference type="InterPro" id="IPR036986">
    <property type="entry name" value="S4_RNA-bd_sf"/>
</dbReference>
<dbReference type="CDD" id="cd00805">
    <property type="entry name" value="TyrRS_core"/>
    <property type="match status" value="1"/>
</dbReference>
<dbReference type="InterPro" id="IPR002305">
    <property type="entry name" value="aa-tRNA-synth_Ic"/>
</dbReference>
<dbReference type="GO" id="GO:0006437">
    <property type="term" value="P:tyrosyl-tRNA aminoacylation"/>
    <property type="evidence" value="ECO:0007669"/>
    <property type="project" value="InterPro"/>
</dbReference>
<feature type="region of interest" description="Disordered" evidence="10">
    <location>
        <begin position="574"/>
        <end position="595"/>
    </location>
</feature>
<keyword evidence="5 9" id="KW-0648">Protein biosynthesis</keyword>
<dbReference type="SUPFAM" id="SSF55174">
    <property type="entry name" value="Alpha-L RNA-binding motif"/>
    <property type="match status" value="1"/>
</dbReference>
<dbReference type="InterPro" id="IPR001412">
    <property type="entry name" value="aa-tRNA-synth_I_CS"/>
</dbReference>
<dbReference type="GO" id="GO:0004831">
    <property type="term" value="F:tyrosine-tRNA ligase activity"/>
    <property type="evidence" value="ECO:0007669"/>
    <property type="project" value="UniProtKB-EC"/>
</dbReference>
<dbReference type="Gene3D" id="3.40.50.620">
    <property type="entry name" value="HUPs"/>
    <property type="match status" value="1"/>
</dbReference>
<proteinExistence type="inferred from homology"/>
<evidence type="ECO:0000256" key="7">
    <source>
        <dbReference type="ARBA" id="ARBA00033323"/>
    </source>
</evidence>
<evidence type="ECO:0000256" key="1">
    <source>
        <dbReference type="ARBA" id="ARBA00013160"/>
    </source>
</evidence>
<organism evidence="11 12">
    <name type="scientific">Orbilia brochopaga</name>
    <dbReference type="NCBI Taxonomy" id="3140254"/>
    <lineage>
        <taxon>Eukaryota</taxon>
        <taxon>Fungi</taxon>
        <taxon>Dikarya</taxon>
        <taxon>Ascomycota</taxon>
        <taxon>Pezizomycotina</taxon>
        <taxon>Orbiliomycetes</taxon>
        <taxon>Orbiliales</taxon>
        <taxon>Orbiliaceae</taxon>
        <taxon>Orbilia</taxon>
    </lineage>
</organism>
<dbReference type="Gene3D" id="3.10.290.10">
    <property type="entry name" value="RNA-binding S4 domain"/>
    <property type="match status" value="1"/>
</dbReference>
<evidence type="ECO:0000313" key="12">
    <source>
        <dbReference type="Proteomes" id="UP001375240"/>
    </source>
</evidence>
<evidence type="ECO:0000256" key="10">
    <source>
        <dbReference type="SAM" id="MobiDB-lite"/>
    </source>
</evidence>
<dbReference type="GO" id="GO:0005829">
    <property type="term" value="C:cytosol"/>
    <property type="evidence" value="ECO:0007669"/>
    <property type="project" value="TreeGrafter"/>
</dbReference>
<evidence type="ECO:0000256" key="9">
    <source>
        <dbReference type="RuleBase" id="RU361234"/>
    </source>
</evidence>
<dbReference type="PRINTS" id="PR01040">
    <property type="entry name" value="TRNASYNTHTYR"/>
</dbReference>
<dbReference type="InterPro" id="IPR002307">
    <property type="entry name" value="Tyr-tRNA-ligase"/>
</dbReference>
<evidence type="ECO:0000256" key="8">
    <source>
        <dbReference type="ARBA" id="ARBA00048248"/>
    </source>
</evidence>
<evidence type="ECO:0000256" key="2">
    <source>
        <dbReference type="ARBA" id="ARBA00022598"/>
    </source>
</evidence>
<evidence type="ECO:0000256" key="6">
    <source>
        <dbReference type="ARBA" id="ARBA00023146"/>
    </source>
</evidence>
<accession>A0AAV9UIH4</accession>
<reference evidence="11 12" key="1">
    <citation type="submission" date="2019-10" db="EMBL/GenBank/DDBJ databases">
        <authorList>
            <person name="Palmer J.M."/>
        </authorList>
    </citation>
    <scope>NUCLEOTIDE SEQUENCE [LARGE SCALE GENOMIC DNA]</scope>
    <source>
        <strain evidence="11 12">TWF696</strain>
    </source>
</reference>
<dbReference type="GO" id="GO:0005524">
    <property type="term" value="F:ATP binding"/>
    <property type="evidence" value="ECO:0007669"/>
    <property type="project" value="UniProtKB-KW"/>
</dbReference>
<dbReference type="EMBL" id="JAVHNQ010000008">
    <property type="protein sequence ID" value="KAK6340886.1"/>
    <property type="molecule type" value="Genomic_DNA"/>
</dbReference>
<feature type="region of interest" description="Disordered" evidence="10">
    <location>
        <begin position="640"/>
        <end position="673"/>
    </location>
</feature>
<dbReference type="PANTHER" id="PTHR11766:SF0">
    <property type="entry name" value="TYROSINE--TRNA LIGASE, MITOCHONDRIAL"/>
    <property type="match status" value="1"/>
</dbReference>
<dbReference type="Gene3D" id="1.10.240.10">
    <property type="entry name" value="Tyrosyl-Transfer RNA Synthetase"/>
    <property type="match status" value="1"/>
</dbReference>
<comment type="similarity">
    <text evidence="9">Belongs to the class-I aminoacyl-tRNA synthetase family.</text>
</comment>
<dbReference type="InterPro" id="IPR014729">
    <property type="entry name" value="Rossmann-like_a/b/a_fold"/>
</dbReference>
<dbReference type="SUPFAM" id="SSF52374">
    <property type="entry name" value="Nucleotidylyl transferase"/>
    <property type="match status" value="1"/>
</dbReference>
<keyword evidence="2 9" id="KW-0436">Ligase</keyword>
<dbReference type="PANTHER" id="PTHR11766">
    <property type="entry name" value="TYROSYL-TRNA SYNTHETASE"/>
    <property type="match status" value="1"/>
</dbReference>
<dbReference type="Proteomes" id="UP001375240">
    <property type="component" value="Unassembled WGS sequence"/>
</dbReference>
<keyword evidence="4 9" id="KW-0067">ATP-binding</keyword>
<dbReference type="Pfam" id="PF00579">
    <property type="entry name" value="tRNA-synt_1b"/>
    <property type="match status" value="1"/>
</dbReference>
<dbReference type="GO" id="GO:0003723">
    <property type="term" value="F:RNA binding"/>
    <property type="evidence" value="ECO:0007669"/>
    <property type="project" value="InterPro"/>
</dbReference>
<protein>
    <recommendedName>
        <fullName evidence="1 9">Tyrosine--tRNA ligase</fullName>
        <ecNumber evidence="1 9">6.1.1.1</ecNumber>
    </recommendedName>
    <alternativeName>
        <fullName evidence="7 9">Tyrosyl-tRNA synthetase</fullName>
    </alternativeName>
</protein>
<dbReference type="InterPro" id="IPR024088">
    <property type="entry name" value="Tyr-tRNA-ligase_bac-type"/>
</dbReference>
<sequence>MEAANTLRFRNALVFLRHQLRGTYACRPRQQQCRTNVNTTDSPIRKGFWKDSVNKFINQGLGDMKNITHPKPGLMKVLEERGFIGQFHGKIDEFTQLSDNEVLHMYAGADPTAQSLHLGHLMVLMPMIHCMLHGHRASFVVGIATARIGDPSDRAEERTTVKDKSIGENTFNNGTRITDQLSTMLKNVINWAAECGWDKDLIGRRHIKSNLEWFRNVSIIDFMQIAGHRARVGEMMSRKSVTRRMESKEGLSYAEFSYQLVQAMDYWHLFSSHGVRLQIGGSDQWGNITAGCDLINRLLNEATWIEEQPTPTLIRDMAKPYGLTVPLLTTAAGEKFSKSSGGGNVWLSGFNTPPFALYQYLLNRPDDVMEQWLKWFTIMPLEAIAQLMAEHNAAPERRLAQKRLAYEVVSLVHSSLIARKCIKTTSIVFGIGDDVDDLLEGQQKRLFGLTKEDVLGISAKPFWQPVLRDDVLGQPLEKVLTAAGITPSNTQSRTLVKSGGLSIGPHLRQVKPADRETVRLSADDLISETILLVKVGKNNIHVVNLESQETIEKSIEEHEEPRRVLDVRDVVAKKTARQRKAERKKERKRNLADKNKRLAIEKRDLAARAREKQALQRETGLQIGRGERSLSKLLKVRMVKSSVKSESEPRAPSITLTPKWSIDNTRDKRGRMR</sequence>
<name>A0AAV9UIH4_9PEZI</name>
<gene>
    <name evidence="11" type="primary">MSY1</name>
    <name evidence="11" type="ORF">TWF696_009201</name>
</gene>
<evidence type="ECO:0000256" key="3">
    <source>
        <dbReference type="ARBA" id="ARBA00022741"/>
    </source>
</evidence>
<dbReference type="PROSITE" id="PS00178">
    <property type="entry name" value="AA_TRNA_LIGASE_I"/>
    <property type="match status" value="1"/>
</dbReference>
<keyword evidence="12" id="KW-1185">Reference proteome</keyword>
<comment type="caution">
    <text evidence="11">The sequence shown here is derived from an EMBL/GenBank/DDBJ whole genome shotgun (WGS) entry which is preliminary data.</text>
</comment>
<evidence type="ECO:0000256" key="5">
    <source>
        <dbReference type="ARBA" id="ARBA00022917"/>
    </source>
</evidence>
<evidence type="ECO:0000256" key="4">
    <source>
        <dbReference type="ARBA" id="ARBA00022840"/>
    </source>
</evidence>
<dbReference type="GO" id="GO:0005739">
    <property type="term" value="C:mitochondrion"/>
    <property type="evidence" value="ECO:0007669"/>
    <property type="project" value="TreeGrafter"/>
</dbReference>
<feature type="compositionally biased region" description="Basic residues" evidence="10">
    <location>
        <begin position="574"/>
        <end position="588"/>
    </location>
</feature>
<dbReference type="AlphaFoldDB" id="A0AAV9UIH4"/>
<keyword evidence="3 9" id="KW-0547">Nucleotide-binding</keyword>
<keyword evidence="6 9" id="KW-0030">Aminoacyl-tRNA synthetase</keyword>
<comment type="catalytic activity">
    <reaction evidence="8 9">
        <text>tRNA(Tyr) + L-tyrosine + ATP = L-tyrosyl-tRNA(Tyr) + AMP + diphosphate + H(+)</text>
        <dbReference type="Rhea" id="RHEA:10220"/>
        <dbReference type="Rhea" id="RHEA-COMP:9706"/>
        <dbReference type="Rhea" id="RHEA-COMP:9707"/>
        <dbReference type="ChEBI" id="CHEBI:15378"/>
        <dbReference type="ChEBI" id="CHEBI:30616"/>
        <dbReference type="ChEBI" id="CHEBI:33019"/>
        <dbReference type="ChEBI" id="CHEBI:58315"/>
        <dbReference type="ChEBI" id="CHEBI:78442"/>
        <dbReference type="ChEBI" id="CHEBI:78536"/>
        <dbReference type="ChEBI" id="CHEBI:456215"/>
        <dbReference type="EC" id="6.1.1.1"/>
    </reaction>
</comment>